<dbReference type="EMBL" id="BAAAQX010000009">
    <property type="protein sequence ID" value="GAA2208706.1"/>
    <property type="molecule type" value="Genomic_DNA"/>
</dbReference>
<protein>
    <submittedName>
        <fullName evidence="2">Uncharacterized protein</fullName>
    </submittedName>
</protein>
<evidence type="ECO:0000313" key="2">
    <source>
        <dbReference type="EMBL" id="GAA2208706.1"/>
    </source>
</evidence>
<comment type="caution">
    <text evidence="2">The sequence shown here is derived from an EMBL/GenBank/DDBJ whole genome shotgun (WGS) entry which is preliminary data.</text>
</comment>
<name>A0ABN3CH33_9ACTN</name>
<evidence type="ECO:0000313" key="3">
    <source>
        <dbReference type="Proteomes" id="UP001499843"/>
    </source>
</evidence>
<dbReference type="RefSeq" id="WP_344477080.1">
    <property type="nucleotide sequence ID" value="NZ_BAAAQX010000009.1"/>
</dbReference>
<gene>
    <name evidence="2" type="ORF">GCM10009850_041640</name>
</gene>
<accession>A0ABN3CH33</accession>
<feature type="chain" id="PRO_5045239572" evidence="1">
    <location>
        <begin position="27"/>
        <end position="291"/>
    </location>
</feature>
<keyword evidence="1" id="KW-0732">Signal</keyword>
<evidence type="ECO:0000256" key="1">
    <source>
        <dbReference type="SAM" id="SignalP"/>
    </source>
</evidence>
<sequence>MSKLISLGAGLALGATVLAAPPAAAAAPPEGAYWHTRSLTVQPHQWRFGTKADSYALMEHSVSERWTAPGGKSWFGYRELGAVPATAADKQAWQRDGSPAKWSKSIDGKVVKLSTQPAKGHVGPVRQRYDQFSFAGQWLTYDEVQRLPADPDRLKDWVTRAGQVFQISDGSMAGWLTANFAELLHAVPAPKEVRAAAYQGLLSRPGARPGGTAKDSLGRTGAVLVLESSNGTGKKASTSRQSLIVDTGRMVLLSRSHALAVGGEPFPAKSPVETLVEVGWTDSPPVVPTLP</sequence>
<feature type="signal peptide" evidence="1">
    <location>
        <begin position="1"/>
        <end position="26"/>
    </location>
</feature>
<keyword evidence="3" id="KW-1185">Reference proteome</keyword>
<proteinExistence type="predicted"/>
<reference evidence="2 3" key="1">
    <citation type="journal article" date="2019" name="Int. J. Syst. Evol. Microbiol.">
        <title>The Global Catalogue of Microorganisms (GCM) 10K type strain sequencing project: providing services to taxonomists for standard genome sequencing and annotation.</title>
        <authorList>
            <consortium name="The Broad Institute Genomics Platform"/>
            <consortium name="The Broad Institute Genome Sequencing Center for Infectious Disease"/>
            <person name="Wu L."/>
            <person name="Ma J."/>
        </authorList>
    </citation>
    <scope>NUCLEOTIDE SEQUENCE [LARGE SCALE GENOMIC DNA]</scope>
    <source>
        <strain evidence="2 3">JCM 16114</strain>
    </source>
</reference>
<dbReference type="Proteomes" id="UP001499843">
    <property type="component" value="Unassembled WGS sequence"/>
</dbReference>
<organism evidence="2 3">
    <name type="scientific">Nonomuraea monospora</name>
    <dbReference type="NCBI Taxonomy" id="568818"/>
    <lineage>
        <taxon>Bacteria</taxon>
        <taxon>Bacillati</taxon>
        <taxon>Actinomycetota</taxon>
        <taxon>Actinomycetes</taxon>
        <taxon>Streptosporangiales</taxon>
        <taxon>Streptosporangiaceae</taxon>
        <taxon>Nonomuraea</taxon>
    </lineage>
</organism>